<dbReference type="Gene3D" id="2.30.30.60">
    <property type="match status" value="1"/>
</dbReference>
<dbReference type="InterPro" id="IPR006685">
    <property type="entry name" value="MscS_channel_2nd"/>
</dbReference>
<evidence type="ECO:0000313" key="11">
    <source>
        <dbReference type="EMBL" id="MBB3064753.1"/>
    </source>
</evidence>
<feature type="signal peptide" evidence="8">
    <location>
        <begin position="1"/>
        <end position="23"/>
    </location>
</feature>
<evidence type="ECO:0000259" key="10">
    <source>
        <dbReference type="Pfam" id="PF21082"/>
    </source>
</evidence>
<dbReference type="SUPFAM" id="SSF82861">
    <property type="entry name" value="Mechanosensitive channel protein MscS (YggB), transmembrane region"/>
    <property type="match status" value="1"/>
</dbReference>
<dbReference type="InterPro" id="IPR010920">
    <property type="entry name" value="LSM_dom_sf"/>
</dbReference>
<evidence type="ECO:0000256" key="3">
    <source>
        <dbReference type="ARBA" id="ARBA00022475"/>
    </source>
</evidence>
<dbReference type="SUPFAM" id="SSF50182">
    <property type="entry name" value="Sm-like ribonucleoproteins"/>
    <property type="match status" value="1"/>
</dbReference>
<sequence length="791" mass="86949">MFKTKATSLLAVLVLAIQLPLLASVTLAQTPDALAPQLDQLEQSLQEAQTRIERPWAWRGALPNARKEVTAIITEADRLQLAAQELAVTQKQLLEALGPKPEEGAKEAEDIVNRRAMIEEKLSLHEADTKRGRLLKARAGELRDTIDDMIAQARARSLLDRERNILEPSFWLDTGESLRKLSDHAASDERPSRSLPEFSPRAFALILVGLLLACAIARAVSRSGFASDSSSEARRFLRAIAAALPAVLLTIVIDGLRQAALISVTLGDILVIGATSLGLVMFATALAQGAAESFTLNPSRRSWRLFVAIASTIGLIFFLSRMNGAVLHAPGLFPAGQFLLGCLISLLALAVAQRRLLESGQQSSRSGTSLLAAARHSRARPWLTLLRLATWVVLTVWITYPVLFALGYRNLSDWLLFGTSGTLLAVITCLYLALAYRLACDRFVMRVLRPFMLTHMGRRLGFKRSRLLRFWTITMLDLLMLPAAIALLAMIWGFDLYRPVEWLQALGEEIRIGSMVLTLQDVAWALALAVILLLITKVVQKVLEQRILPSLDVSEGPRSAMVSMTGYLGVGLALVAGLATLQIDFSKIVVVAGALSVGIGFGLQHVANNFISGLIMLIERPVNVGDWVVVNGQEGMVRRIRVRATEIQTFQKASVLVPNSDLVSGTVTNWTLKDRTTRIEIRIGVSFDCDVELVERLLLDCAGSHPDTLSEPPPRAVLFNFGENALEFELWAYIDTAEVTRKTMVESDIRKRIICAFNSHQVPWPVAQRDVHVTHTNAAWTQSPSLAKPGF</sequence>
<dbReference type="InterPro" id="IPR011066">
    <property type="entry name" value="MscS_channel_C_sf"/>
</dbReference>
<feature type="transmembrane region" description="Helical" evidence="7">
    <location>
        <begin position="414"/>
        <end position="436"/>
    </location>
</feature>
<keyword evidence="4 7" id="KW-0812">Transmembrane</keyword>
<feature type="domain" description="Mechanosensitive ion channel MscS" evidence="9">
    <location>
        <begin position="607"/>
        <end position="671"/>
    </location>
</feature>
<proteinExistence type="inferred from homology"/>
<dbReference type="InterPro" id="IPR023408">
    <property type="entry name" value="MscS_beta-dom_sf"/>
</dbReference>
<feature type="transmembrane region" description="Helical" evidence="7">
    <location>
        <begin position="236"/>
        <end position="253"/>
    </location>
</feature>
<feature type="transmembrane region" description="Helical" evidence="7">
    <location>
        <begin position="202"/>
        <end position="220"/>
    </location>
</feature>
<feature type="transmembrane region" description="Helical" evidence="7">
    <location>
        <begin position="259"/>
        <end position="282"/>
    </location>
</feature>
<dbReference type="PANTHER" id="PTHR30347:SF1">
    <property type="entry name" value="MECHANOSENSITIVE CHANNEL MSCK"/>
    <property type="match status" value="1"/>
</dbReference>
<evidence type="ECO:0000256" key="1">
    <source>
        <dbReference type="ARBA" id="ARBA00004651"/>
    </source>
</evidence>
<evidence type="ECO:0000259" key="9">
    <source>
        <dbReference type="Pfam" id="PF00924"/>
    </source>
</evidence>
<feature type="transmembrane region" description="Helical" evidence="7">
    <location>
        <begin position="588"/>
        <end position="607"/>
    </location>
</feature>
<evidence type="ECO:0000256" key="4">
    <source>
        <dbReference type="ARBA" id="ARBA00022692"/>
    </source>
</evidence>
<comment type="caution">
    <text evidence="11">The sequence shown here is derived from an EMBL/GenBank/DDBJ whole genome shotgun (WGS) entry which is preliminary data.</text>
</comment>
<dbReference type="GO" id="GO:0008381">
    <property type="term" value="F:mechanosensitive monoatomic ion channel activity"/>
    <property type="evidence" value="ECO:0007669"/>
    <property type="project" value="UniProtKB-ARBA"/>
</dbReference>
<dbReference type="SUPFAM" id="SSF82689">
    <property type="entry name" value="Mechanosensitive channel protein MscS (YggB), C-terminal domain"/>
    <property type="match status" value="1"/>
</dbReference>
<keyword evidence="8" id="KW-0732">Signal</keyword>
<evidence type="ECO:0000256" key="5">
    <source>
        <dbReference type="ARBA" id="ARBA00022989"/>
    </source>
</evidence>
<dbReference type="Gene3D" id="1.10.287.1260">
    <property type="match status" value="1"/>
</dbReference>
<gene>
    <name evidence="11" type="ORF">FHR98_001025</name>
</gene>
<dbReference type="Gene3D" id="3.30.70.100">
    <property type="match status" value="1"/>
</dbReference>
<dbReference type="Pfam" id="PF21082">
    <property type="entry name" value="MS_channel_3rd"/>
    <property type="match status" value="1"/>
</dbReference>
<keyword evidence="6 7" id="KW-0472">Membrane</keyword>
<keyword evidence="3" id="KW-1003">Cell membrane</keyword>
<evidence type="ECO:0000256" key="2">
    <source>
        <dbReference type="ARBA" id="ARBA00008017"/>
    </source>
</evidence>
<dbReference type="Pfam" id="PF00924">
    <property type="entry name" value="MS_channel_2nd"/>
    <property type="match status" value="1"/>
</dbReference>
<evidence type="ECO:0000256" key="8">
    <source>
        <dbReference type="SAM" id="SignalP"/>
    </source>
</evidence>
<dbReference type="Proteomes" id="UP000581135">
    <property type="component" value="Unassembled WGS sequence"/>
</dbReference>
<dbReference type="GO" id="GO:0005886">
    <property type="term" value="C:plasma membrane"/>
    <property type="evidence" value="ECO:0007669"/>
    <property type="project" value="UniProtKB-SubCell"/>
</dbReference>
<reference evidence="11 12" key="1">
    <citation type="submission" date="2020-08" db="EMBL/GenBank/DDBJ databases">
        <title>Genomic Encyclopedia of Type Strains, Phase III (KMG-III): the genomes of soil and plant-associated and newly described type strains.</title>
        <authorList>
            <person name="Whitman W."/>
        </authorList>
    </citation>
    <scope>NUCLEOTIDE SEQUENCE [LARGE SCALE GENOMIC DNA]</scope>
    <source>
        <strain evidence="11 12">CECT 8803</strain>
    </source>
</reference>
<dbReference type="AlphaFoldDB" id="A0A839SUY3"/>
<dbReference type="PANTHER" id="PTHR30347">
    <property type="entry name" value="POTASSIUM CHANNEL RELATED"/>
    <property type="match status" value="1"/>
</dbReference>
<organism evidence="11 12">
    <name type="scientific">Limibacillus halophilus</name>
    <dbReference type="NCBI Taxonomy" id="1579333"/>
    <lineage>
        <taxon>Bacteria</taxon>
        <taxon>Pseudomonadati</taxon>
        <taxon>Pseudomonadota</taxon>
        <taxon>Alphaproteobacteria</taxon>
        <taxon>Rhodospirillales</taxon>
        <taxon>Rhodovibrionaceae</taxon>
        <taxon>Limibacillus</taxon>
    </lineage>
</organism>
<dbReference type="RefSeq" id="WP_183415549.1">
    <property type="nucleotide sequence ID" value="NZ_JACHXA010000002.1"/>
</dbReference>
<comment type="subcellular location">
    <subcellularLocation>
        <location evidence="1">Cell membrane</location>
        <topology evidence="1">Multi-pass membrane protein</topology>
    </subcellularLocation>
</comment>
<feature type="transmembrane region" description="Helical" evidence="7">
    <location>
        <begin position="468"/>
        <end position="494"/>
    </location>
</feature>
<feature type="transmembrane region" description="Helical" evidence="7">
    <location>
        <begin position="332"/>
        <end position="352"/>
    </location>
</feature>
<evidence type="ECO:0000256" key="7">
    <source>
        <dbReference type="SAM" id="Phobius"/>
    </source>
</evidence>
<feature type="transmembrane region" description="Helical" evidence="7">
    <location>
        <begin position="303"/>
        <end position="320"/>
    </location>
</feature>
<dbReference type="InterPro" id="IPR052702">
    <property type="entry name" value="MscS-like_channel"/>
</dbReference>
<keyword evidence="5 7" id="KW-1133">Transmembrane helix</keyword>
<accession>A0A839SUY3</accession>
<dbReference type="InterPro" id="IPR049278">
    <property type="entry name" value="MS_channel_C"/>
</dbReference>
<evidence type="ECO:0000313" key="12">
    <source>
        <dbReference type="Proteomes" id="UP000581135"/>
    </source>
</evidence>
<feature type="chain" id="PRO_5032833455" evidence="8">
    <location>
        <begin position="24"/>
        <end position="791"/>
    </location>
</feature>
<feature type="transmembrane region" description="Helical" evidence="7">
    <location>
        <begin position="385"/>
        <end position="408"/>
    </location>
</feature>
<comment type="similarity">
    <text evidence="2">Belongs to the MscS (TC 1.A.23) family.</text>
</comment>
<evidence type="ECO:0000256" key="6">
    <source>
        <dbReference type="ARBA" id="ARBA00023136"/>
    </source>
</evidence>
<name>A0A839SUY3_9PROT</name>
<feature type="transmembrane region" description="Helical" evidence="7">
    <location>
        <begin position="560"/>
        <end position="582"/>
    </location>
</feature>
<dbReference type="EMBL" id="JACHXA010000002">
    <property type="protein sequence ID" value="MBB3064753.1"/>
    <property type="molecule type" value="Genomic_DNA"/>
</dbReference>
<dbReference type="InterPro" id="IPR011014">
    <property type="entry name" value="MscS_channel_TM-2"/>
</dbReference>
<feature type="domain" description="Mechanosensitive ion channel MscS C-terminal" evidence="10">
    <location>
        <begin position="679"/>
        <end position="761"/>
    </location>
</feature>
<keyword evidence="12" id="KW-1185">Reference proteome</keyword>
<protein>
    <submittedName>
        <fullName evidence="11">Small-conductance mechanosensitive channel</fullName>
    </submittedName>
</protein>